<comment type="cofactor">
    <cofactor evidence="1">
        <name>pyridoxal 5'-phosphate</name>
        <dbReference type="ChEBI" id="CHEBI:597326"/>
    </cofactor>
</comment>
<evidence type="ECO:0000313" key="8">
    <source>
        <dbReference type="Proteomes" id="UP001501009"/>
    </source>
</evidence>
<evidence type="ECO:0000256" key="2">
    <source>
        <dbReference type="ARBA" id="ARBA00022576"/>
    </source>
</evidence>
<comment type="similarity">
    <text evidence="5">Belongs to the DegT/DnrJ/EryC1 family. L-glutamine:2-deoxy-scyllo-inosose/scyllo-inosose aminotransferase subfamily.</text>
</comment>
<keyword evidence="3" id="KW-0808">Transferase</keyword>
<dbReference type="SUPFAM" id="SSF53383">
    <property type="entry name" value="PLP-dependent transferases"/>
    <property type="match status" value="1"/>
</dbReference>
<dbReference type="Gene3D" id="3.90.1150.10">
    <property type="entry name" value="Aspartate Aminotransferase, domain 1"/>
    <property type="match status" value="1"/>
</dbReference>
<dbReference type="GO" id="GO:0008483">
    <property type="term" value="F:transaminase activity"/>
    <property type="evidence" value="ECO:0007669"/>
    <property type="project" value="UniProtKB-KW"/>
</dbReference>
<gene>
    <name evidence="7" type="primary">arnB</name>
    <name evidence="7" type="ORF">GCM10022403_035080</name>
</gene>
<dbReference type="Gene3D" id="3.40.640.10">
    <property type="entry name" value="Type I PLP-dependent aspartate aminotransferase-like (Major domain)"/>
    <property type="match status" value="1"/>
</dbReference>
<dbReference type="Pfam" id="PF01041">
    <property type="entry name" value="DegT_DnrJ_EryC1"/>
    <property type="match status" value="1"/>
</dbReference>
<keyword evidence="4 6" id="KW-0663">Pyridoxal phosphate</keyword>
<dbReference type="PANTHER" id="PTHR30244:SF34">
    <property type="entry name" value="DTDP-4-AMINO-4,6-DIDEOXYGALACTOSE TRANSAMINASE"/>
    <property type="match status" value="1"/>
</dbReference>
<dbReference type="InterPro" id="IPR015424">
    <property type="entry name" value="PyrdxlP-dep_Trfase"/>
</dbReference>
<evidence type="ECO:0000256" key="5">
    <source>
        <dbReference type="ARBA" id="ARBA00038398"/>
    </source>
</evidence>
<organism evidence="7 8">
    <name type="scientific">Streptomyces coacervatus</name>
    <dbReference type="NCBI Taxonomy" id="647381"/>
    <lineage>
        <taxon>Bacteria</taxon>
        <taxon>Bacillati</taxon>
        <taxon>Actinomycetota</taxon>
        <taxon>Actinomycetes</taxon>
        <taxon>Kitasatosporales</taxon>
        <taxon>Streptomycetaceae</taxon>
        <taxon>Streptomyces</taxon>
    </lineage>
</organism>
<protein>
    <submittedName>
        <fullName evidence="7">UDP-4-amino-4-deoxy-L-arabinose aminotransferase</fullName>
    </submittedName>
</protein>
<dbReference type="RefSeq" id="WP_275780101.1">
    <property type="nucleotide sequence ID" value="NZ_BAABDE010000016.1"/>
</dbReference>
<dbReference type="Proteomes" id="UP001501009">
    <property type="component" value="Unassembled WGS sequence"/>
</dbReference>
<evidence type="ECO:0000313" key="7">
    <source>
        <dbReference type="EMBL" id="GAA3798214.1"/>
    </source>
</evidence>
<comment type="caution">
    <text evidence="7">The sequence shown here is derived from an EMBL/GenBank/DDBJ whole genome shotgun (WGS) entry which is preliminary data.</text>
</comment>
<proteinExistence type="inferred from homology"/>
<keyword evidence="8" id="KW-1185">Reference proteome</keyword>
<sequence length="377" mass="40766">MSEPTLTPAMAAYTRNARPHLHGDELAAVEEALASGQFGHGPITEQFERDLADFLHVPETVAVASGTAALHITLLACGIGPGDDVVVPSFTFCATVRAIEACGANIRFADIDPTTLCTGSAQIREALTDKTRAVLPVLYGGRPVPLGDLEDELAERNITIVEDAAHAFGSYQGPARVGATGRATCFSFGPIKNLTCGQGGALVPRTHEEADQARRIRLLGIAESAARRQNTTTYRVTGPGLRAHLSQINAAIGRAQLPHFPTVQTQRRALWHTYARHLNELPEAIRLVDVDIDHAVPSLCAILVDNRDRIFKTLREQGIGAGVHYPPNHLQEAFAAWHRPLPATEHAAARVITLPFHHAMTERDVHVVTTVLKEALR</sequence>
<accession>A0ABP7HQ50</accession>
<name>A0ABP7HQ50_9ACTN</name>
<dbReference type="PIRSF" id="PIRSF000390">
    <property type="entry name" value="PLP_StrS"/>
    <property type="match status" value="1"/>
</dbReference>
<evidence type="ECO:0000256" key="6">
    <source>
        <dbReference type="RuleBase" id="RU004508"/>
    </source>
</evidence>
<dbReference type="PANTHER" id="PTHR30244">
    <property type="entry name" value="TRANSAMINASE"/>
    <property type="match status" value="1"/>
</dbReference>
<dbReference type="InterPro" id="IPR000653">
    <property type="entry name" value="DegT/StrS_aminotransferase"/>
</dbReference>
<evidence type="ECO:0000256" key="1">
    <source>
        <dbReference type="ARBA" id="ARBA00001933"/>
    </source>
</evidence>
<evidence type="ECO:0000256" key="4">
    <source>
        <dbReference type="ARBA" id="ARBA00022898"/>
    </source>
</evidence>
<keyword evidence="2 7" id="KW-0032">Aminotransferase</keyword>
<dbReference type="InterPro" id="IPR015422">
    <property type="entry name" value="PyrdxlP-dep_Trfase_small"/>
</dbReference>
<dbReference type="CDD" id="cd00616">
    <property type="entry name" value="AHBA_syn"/>
    <property type="match status" value="1"/>
</dbReference>
<evidence type="ECO:0000256" key="3">
    <source>
        <dbReference type="ARBA" id="ARBA00022679"/>
    </source>
</evidence>
<reference evidence="8" key="1">
    <citation type="journal article" date="2019" name="Int. J. Syst. Evol. Microbiol.">
        <title>The Global Catalogue of Microorganisms (GCM) 10K type strain sequencing project: providing services to taxonomists for standard genome sequencing and annotation.</title>
        <authorList>
            <consortium name="The Broad Institute Genomics Platform"/>
            <consortium name="The Broad Institute Genome Sequencing Center for Infectious Disease"/>
            <person name="Wu L."/>
            <person name="Ma J."/>
        </authorList>
    </citation>
    <scope>NUCLEOTIDE SEQUENCE [LARGE SCALE GENOMIC DNA]</scope>
    <source>
        <strain evidence="8">JCM 17138</strain>
    </source>
</reference>
<dbReference type="InterPro" id="IPR015421">
    <property type="entry name" value="PyrdxlP-dep_Trfase_major"/>
</dbReference>
<dbReference type="EMBL" id="BAABDE010000016">
    <property type="protein sequence ID" value="GAA3798214.1"/>
    <property type="molecule type" value="Genomic_DNA"/>
</dbReference>